<sequence length="50" mass="5640">MSDRLFAAFDIGLVFALALGLAIWQLIVVRRSIRRDRDEAARRKPDDPAG</sequence>
<name>A0A679J3G8_9HYPH</name>
<proteinExistence type="predicted"/>
<dbReference type="AlphaFoldDB" id="A0A679J3G8"/>
<keyword evidence="1" id="KW-1133">Transmembrane helix</keyword>
<keyword evidence="1" id="KW-0812">Transmembrane</keyword>
<keyword evidence="1" id="KW-0472">Membrane</keyword>
<reference evidence="2" key="1">
    <citation type="submission" date="2019-12" db="EMBL/GenBank/DDBJ databases">
        <authorList>
            <person name="Cremers G."/>
        </authorList>
    </citation>
    <scope>NUCLEOTIDE SEQUENCE</scope>
    <source>
        <strain evidence="2">Mbul1</strain>
    </source>
</reference>
<gene>
    <name evidence="2" type="ORF">MBUL_03897</name>
</gene>
<feature type="transmembrane region" description="Helical" evidence="1">
    <location>
        <begin position="6"/>
        <end position="27"/>
    </location>
</feature>
<accession>A0A679J3G8</accession>
<evidence type="ECO:0008006" key="3">
    <source>
        <dbReference type="Google" id="ProtNLM"/>
    </source>
</evidence>
<dbReference type="EMBL" id="LR743504">
    <property type="protein sequence ID" value="CAA2106901.1"/>
    <property type="molecule type" value="Genomic_DNA"/>
</dbReference>
<evidence type="ECO:0000256" key="1">
    <source>
        <dbReference type="SAM" id="Phobius"/>
    </source>
</evidence>
<evidence type="ECO:0000313" key="2">
    <source>
        <dbReference type="EMBL" id="CAA2106901.1"/>
    </source>
</evidence>
<protein>
    <recommendedName>
        <fullName evidence="3">Heme exporter protein D</fullName>
    </recommendedName>
</protein>
<organism evidence="2">
    <name type="scientific">Methylobacterium bullatum</name>
    <dbReference type="NCBI Taxonomy" id="570505"/>
    <lineage>
        <taxon>Bacteria</taxon>
        <taxon>Pseudomonadati</taxon>
        <taxon>Pseudomonadota</taxon>
        <taxon>Alphaproteobacteria</taxon>
        <taxon>Hyphomicrobiales</taxon>
        <taxon>Methylobacteriaceae</taxon>
        <taxon>Methylobacterium</taxon>
    </lineage>
</organism>